<evidence type="ECO:0000313" key="2">
    <source>
        <dbReference type="EMBL" id="CAB4042659.1"/>
    </source>
</evidence>
<dbReference type="InterPro" id="IPR001584">
    <property type="entry name" value="Integrase_cat-core"/>
</dbReference>
<dbReference type="PANTHER" id="PTHR37984:SF15">
    <property type="entry name" value="INTEGRASE CATALYTIC DOMAIN-CONTAINING PROTEIN"/>
    <property type="match status" value="1"/>
</dbReference>
<sequence>LEDKGKVTWVSSLTHDTTVLHGGDPQPITSSTPQFNLSDIRQAQLKDNVIGKVYSFVNRKQRPTSSQRAEESPDTKLLLHDWPKLFIEKDGVLRRQNNSHDQIVLPRPYHRTVLRELHDNMAYLGSERVLPLARDRFYWPRMQSDVEHYVRNICRCVKQRPPRLKTRAPLQPVITTTPFELVSIDFVHLEKSSGGYEYILVIVDHFTRYALAYPTRNKAAKTVAENCTTTTSFALGSQPKSIMIKVENSRTNCSKPWKNFAALVIVVPHLITLKEADR</sequence>
<dbReference type="OrthoDB" id="7302968at2759"/>
<dbReference type="Pfam" id="PF00665">
    <property type="entry name" value="rve"/>
    <property type="match status" value="1"/>
</dbReference>
<gene>
    <name evidence="2" type="ORF">PACLA_8A034680</name>
</gene>
<dbReference type="Proteomes" id="UP001152795">
    <property type="component" value="Unassembled WGS sequence"/>
</dbReference>
<accession>A0A6S7LTI2</accession>
<comment type="caution">
    <text evidence="2">The sequence shown here is derived from an EMBL/GenBank/DDBJ whole genome shotgun (WGS) entry which is preliminary data.</text>
</comment>
<dbReference type="EMBL" id="CACRXK020030566">
    <property type="protein sequence ID" value="CAB4042659.1"/>
    <property type="molecule type" value="Genomic_DNA"/>
</dbReference>
<reference evidence="2" key="1">
    <citation type="submission" date="2020-04" db="EMBL/GenBank/DDBJ databases">
        <authorList>
            <person name="Alioto T."/>
            <person name="Alioto T."/>
            <person name="Gomez Garrido J."/>
        </authorList>
    </citation>
    <scope>NUCLEOTIDE SEQUENCE</scope>
    <source>
        <strain evidence="2">A484AB</strain>
    </source>
</reference>
<dbReference type="PANTHER" id="PTHR37984">
    <property type="entry name" value="PROTEIN CBG26694"/>
    <property type="match status" value="1"/>
</dbReference>
<dbReference type="AlphaFoldDB" id="A0A6S7LTI2"/>
<evidence type="ECO:0000313" key="3">
    <source>
        <dbReference type="Proteomes" id="UP001152795"/>
    </source>
</evidence>
<organism evidence="2 3">
    <name type="scientific">Paramuricea clavata</name>
    <name type="common">Red gorgonian</name>
    <name type="synonym">Violescent sea-whip</name>
    <dbReference type="NCBI Taxonomy" id="317549"/>
    <lineage>
        <taxon>Eukaryota</taxon>
        <taxon>Metazoa</taxon>
        <taxon>Cnidaria</taxon>
        <taxon>Anthozoa</taxon>
        <taxon>Octocorallia</taxon>
        <taxon>Malacalcyonacea</taxon>
        <taxon>Plexauridae</taxon>
        <taxon>Paramuricea</taxon>
    </lineage>
</organism>
<feature type="non-terminal residue" evidence="2">
    <location>
        <position position="1"/>
    </location>
</feature>
<dbReference type="GO" id="GO:0003676">
    <property type="term" value="F:nucleic acid binding"/>
    <property type="evidence" value="ECO:0007669"/>
    <property type="project" value="InterPro"/>
</dbReference>
<dbReference type="Gene3D" id="1.10.340.70">
    <property type="match status" value="1"/>
</dbReference>
<dbReference type="InterPro" id="IPR050951">
    <property type="entry name" value="Retrovirus_Pol_polyprotein"/>
</dbReference>
<dbReference type="InterPro" id="IPR012337">
    <property type="entry name" value="RNaseH-like_sf"/>
</dbReference>
<dbReference type="SUPFAM" id="SSF53098">
    <property type="entry name" value="Ribonuclease H-like"/>
    <property type="match status" value="1"/>
</dbReference>
<name>A0A6S7LTI2_PARCT</name>
<dbReference type="GO" id="GO:0015074">
    <property type="term" value="P:DNA integration"/>
    <property type="evidence" value="ECO:0007669"/>
    <property type="project" value="InterPro"/>
</dbReference>
<feature type="domain" description="Integrase catalytic" evidence="1">
    <location>
        <begin position="174"/>
        <end position="278"/>
    </location>
</feature>
<evidence type="ECO:0000259" key="1">
    <source>
        <dbReference type="PROSITE" id="PS50994"/>
    </source>
</evidence>
<dbReference type="Gene3D" id="3.30.420.10">
    <property type="entry name" value="Ribonuclease H-like superfamily/Ribonuclease H"/>
    <property type="match status" value="1"/>
</dbReference>
<dbReference type="Pfam" id="PF17921">
    <property type="entry name" value="Integrase_H2C2"/>
    <property type="match status" value="1"/>
</dbReference>
<keyword evidence="3" id="KW-1185">Reference proteome</keyword>
<dbReference type="PROSITE" id="PS50994">
    <property type="entry name" value="INTEGRASE"/>
    <property type="match status" value="1"/>
</dbReference>
<dbReference type="InterPro" id="IPR041588">
    <property type="entry name" value="Integrase_H2C2"/>
</dbReference>
<proteinExistence type="predicted"/>
<dbReference type="InterPro" id="IPR036397">
    <property type="entry name" value="RNaseH_sf"/>
</dbReference>
<protein>
    <submittedName>
        <fullName evidence="2">Retrovirus-related Pol poly from transposon</fullName>
    </submittedName>
</protein>
<dbReference type="FunFam" id="1.10.340.70:FF:000001">
    <property type="entry name" value="Retrovirus-related Pol polyprotein from transposon gypsy-like Protein"/>
    <property type="match status" value="1"/>
</dbReference>